<dbReference type="Proteomes" id="UP000828048">
    <property type="component" value="Chromosome 10"/>
</dbReference>
<dbReference type="EMBL" id="CM037160">
    <property type="protein sequence ID" value="KAH7841095.1"/>
    <property type="molecule type" value="Genomic_DNA"/>
</dbReference>
<accession>A0ACB7XJW3</accession>
<evidence type="ECO:0000313" key="2">
    <source>
        <dbReference type="Proteomes" id="UP000828048"/>
    </source>
</evidence>
<comment type="caution">
    <text evidence="1">The sequence shown here is derived from an EMBL/GenBank/DDBJ whole genome shotgun (WGS) entry which is preliminary data.</text>
</comment>
<gene>
    <name evidence="1" type="ORF">Vadar_025498</name>
</gene>
<keyword evidence="2" id="KW-1185">Reference proteome</keyword>
<name>A0ACB7XJW3_9ERIC</name>
<organism evidence="1 2">
    <name type="scientific">Vaccinium darrowii</name>
    <dbReference type="NCBI Taxonomy" id="229202"/>
    <lineage>
        <taxon>Eukaryota</taxon>
        <taxon>Viridiplantae</taxon>
        <taxon>Streptophyta</taxon>
        <taxon>Embryophyta</taxon>
        <taxon>Tracheophyta</taxon>
        <taxon>Spermatophyta</taxon>
        <taxon>Magnoliopsida</taxon>
        <taxon>eudicotyledons</taxon>
        <taxon>Gunneridae</taxon>
        <taxon>Pentapetalae</taxon>
        <taxon>asterids</taxon>
        <taxon>Ericales</taxon>
        <taxon>Ericaceae</taxon>
        <taxon>Vaccinioideae</taxon>
        <taxon>Vaccinieae</taxon>
        <taxon>Vaccinium</taxon>
    </lineage>
</organism>
<evidence type="ECO:0000313" key="1">
    <source>
        <dbReference type="EMBL" id="KAH7841095.1"/>
    </source>
</evidence>
<proteinExistence type="predicted"/>
<reference evidence="1 2" key="1">
    <citation type="journal article" date="2021" name="Hortic Res">
        <title>High-quality reference genome and annotation aids understanding of berry development for evergreen blueberry (Vaccinium darrowii).</title>
        <authorList>
            <person name="Yu J."/>
            <person name="Hulse-Kemp A.M."/>
            <person name="Babiker E."/>
            <person name="Staton M."/>
        </authorList>
    </citation>
    <scope>NUCLEOTIDE SEQUENCE [LARGE SCALE GENOMIC DNA]</scope>
    <source>
        <strain evidence="2">cv. NJ 8807/NJ 8810</strain>
        <tissue evidence="1">Young leaf</tissue>
    </source>
</reference>
<sequence>MYNPSQLLPFYTTAPQSNVVHHHHRSIKHSYTAAFISKPLKPKLVIPTKRLITSSVCSPLPKSQSNSTPTQQQQKCLQILLESARPFLRGDLESIDAKLPSLVAVLRSAGTGECWHKYGTFLEHLLGTYRILKLWKSPDSISLCGLFHSAYSNAYINLAIFDATTDRDAVCSHVGTAAERLIHLFCVVPRQTLIHDDLLFHYTDSELVEHLRASAVSVRNAKERGVFDENEGWRKKLESVVPADGVIVKHIKTGEDVLVSRRLVAVFLMMTIADFSEQFFGFQDVLVENSNGRLEFTGNNVAASLWPGDGKPGLWMNSLSRMGAIYSLIVSAEEIFLEKRRRDQRSGEVAVPKADRDEEIDLVIPPVFEGCTRILDADKQITARDMYWEAVNRTDGSERAEELLVGCIEKNPFVGEPHVVLAQVYLSSGRFEEAERQAVKGLTLLLEWGSPWDKRTSWEGWIAWARVLLTKSKERSWPQTSWGILNLGLLGSN</sequence>
<protein>
    <submittedName>
        <fullName evidence="1">Uncharacterized protein</fullName>
    </submittedName>
</protein>